<keyword evidence="4" id="KW-1185">Reference proteome</keyword>
<dbReference type="InterPro" id="IPR007372">
    <property type="entry name" value="Lipid/polyisoprenoid-bd_YceI"/>
</dbReference>
<dbReference type="AlphaFoldDB" id="A0A3A9ZHG3"/>
<dbReference type="Pfam" id="PF04264">
    <property type="entry name" value="YceI"/>
    <property type="match status" value="1"/>
</dbReference>
<comment type="similarity">
    <text evidence="1">Belongs to the UPF0312 family.</text>
</comment>
<dbReference type="Proteomes" id="UP000281726">
    <property type="component" value="Unassembled WGS sequence"/>
</dbReference>
<dbReference type="SMART" id="SM00867">
    <property type="entry name" value="YceI"/>
    <property type="match status" value="1"/>
</dbReference>
<dbReference type="InterPro" id="IPR036761">
    <property type="entry name" value="TTHA0802/YceI-like_sf"/>
</dbReference>
<evidence type="ECO:0000313" key="4">
    <source>
        <dbReference type="Proteomes" id="UP000281726"/>
    </source>
</evidence>
<evidence type="ECO:0000313" key="3">
    <source>
        <dbReference type="EMBL" id="RKN47798.1"/>
    </source>
</evidence>
<dbReference type="OrthoDB" id="9811006at2"/>
<gene>
    <name evidence="3" type="ORF">D7223_13730</name>
</gene>
<comment type="caution">
    <text evidence="3">The sequence shown here is derived from an EMBL/GenBank/DDBJ whole genome shotgun (WGS) entry which is preliminary data.</text>
</comment>
<dbReference type="SUPFAM" id="SSF101874">
    <property type="entry name" value="YceI-like"/>
    <property type="match status" value="1"/>
</dbReference>
<reference evidence="3 4" key="1">
    <citation type="journal article" date="2004" name="Syst. Appl. Microbiol.">
        <title>Cryptoendolithic actinomycetes from antarctic sandstone rock samples: Micromonospora endolithica sp. nov. and two isolates related to Micromonospora coerulea Jensen 1932.</title>
        <authorList>
            <person name="Hirsch P."/>
            <person name="Mevs U."/>
            <person name="Kroppenstedt R.M."/>
            <person name="Schumann P."/>
            <person name="Stackebrandt E."/>
        </authorList>
    </citation>
    <scope>NUCLEOTIDE SEQUENCE [LARGE SCALE GENOMIC DNA]</scope>
    <source>
        <strain evidence="3 4">JCM 12677</strain>
    </source>
</reference>
<organism evidence="3 4">
    <name type="scientific">Micromonospora endolithica</name>
    <dbReference type="NCBI Taxonomy" id="230091"/>
    <lineage>
        <taxon>Bacteria</taxon>
        <taxon>Bacillati</taxon>
        <taxon>Actinomycetota</taxon>
        <taxon>Actinomycetes</taxon>
        <taxon>Micromonosporales</taxon>
        <taxon>Micromonosporaceae</taxon>
        <taxon>Micromonospora</taxon>
    </lineage>
</organism>
<dbReference type="PANTHER" id="PTHR34406">
    <property type="entry name" value="PROTEIN YCEI"/>
    <property type="match status" value="1"/>
</dbReference>
<evidence type="ECO:0000259" key="2">
    <source>
        <dbReference type="SMART" id="SM00867"/>
    </source>
</evidence>
<dbReference type="EMBL" id="RBAK01000004">
    <property type="protein sequence ID" value="RKN47798.1"/>
    <property type="molecule type" value="Genomic_DNA"/>
</dbReference>
<protein>
    <submittedName>
        <fullName evidence="3">YceI family protein</fullName>
    </submittedName>
</protein>
<name>A0A3A9ZHG3_9ACTN</name>
<dbReference type="PANTHER" id="PTHR34406:SF1">
    <property type="entry name" value="PROTEIN YCEI"/>
    <property type="match status" value="1"/>
</dbReference>
<dbReference type="RefSeq" id="WP_120728759.1">
    <property type="nucleotide sequence ID" value="NZ_RBAK01000004.1"/>
</dbReference>
<proteinExistence type="inferred from homology"/>
<dbReference type="Gene3D" id="2.40.128.110">
    <property type="entry name" value="Lipid/polyisoprenoid-binding, YceI-like"/>
    <property type="match status" value="1"/>
</dbReference>
<evidence type="ECO:0000256" key="1">
    <source>
        <dbReference type="ARBA" id="ARBA00008812"/>
    </source>
</evidence>
<feature type="domain" description="Lipid/polyisoprenoid-binding YceI-like" evidence="2">
    <location>
        <begin position="17"/>
        <end position="170"/>
    </location>
</feature>
<sequence length="172" mass="18721">MDISRERTTTTTLPLGRYEVDPTRSTIRFRTRHLFGLGKVAGTFAVRSGSVEVAEPLSASRVTAEVDAASFHTGIAARDHTVRSATFLDVDRHPVITFVSERVDEDALSGRLTVRGTSGPVTLAVQEAVATPDGFRVVATTRLDRFELGVTGSRGMTGRFLDLTVEVECVRR</sequence>
<accession>A0A3A9ZHG3</accession>